<dbReference type="GO" id="GO:0004497">
    <property type="term" value="F:monooxygenase activity"/>
    <property type="evidence" value="ECO:0007669"/>
    <property type="project" value="UniProtKB-KW"/>
</dbReference>
<gene>
    <name evidence="4" type="ordered locus">Sta7437_1584</name>
</gene>
<evidence type="ECO:0000313" key="4">
    <source>
        <dbReference type="EMBL" id="AFZ35150.1"/>
    </source>
</evidence>
<dbReference type="HOGENOM" id="CLU_009665_19_5_3"/>
<evidence type="ECO:0000259" key="3">
    <source>
        <dbReference type="Pfam" id="PF01494"/>
    </source>
</evidence>
<evidence type="ECO:0000256" key="1">
    <source>
        <dbReference type="ARBA" id="ARBA00023002"/>
    </source>
</evidence>
<dbReference type="PANTHER" id="PTHR13789">
    <property type="entry name" value="MONOOXYGENASE"/>
    <property type="match status" value="1"/>
</dbReference>
<reference evidence="5" key="1">
    <citation type="journal article" date="2013" name="Proc. Natl. Acad. Sci. U.S.A.">
        <title>Improving the coverage of the cyanobacterial phylum using diversity-driven genome sequencing.</title>
        <authorList>
            <person name="Shih P.M."/>
            <person name="Wu D."/>
            <person name="Latifi A."/>
            <person name="Axen S.D."/>
            <person name="Fewer D.P."/>
            <person name="Talla E."/>
            <person name="Calteau A."/>
            <person name="Cai F."/>
            <person name="Tandeau de Marsac N."/>
            <person name="Rippka R."/>
            <person name="Herdman M."/>
            <person name="Sivonen K."/>
            <person name="Coursin T."/>
            <person name="Laurent T."/>
            <person name="Goodwin L."/>
            <person name="Nolan M."/>
            <person name="Davenport K.W."/>
            <person name="Han C.S."/>
            <person name="Rubin E.M."/>
            <person name="Eisen J.A."/>
            <person name="Woyke T."/>
            <person name="Gugger M."/>
            <person name="Kerfeld C.A."/>
        </authorList>
    </citation>
    <scope>NUCLEOTIDE SEQUENCE [LARGE SCALE GENOMIC DNA]</scope>
    <source>
        <strain evidence="5">ATCC 29371 / PCC 7437</strain>
    </source>
</reference>
<dbReference type="InterPro" id="IPR036188">
    <property type="entry name" value="FAD/NAD-bd_sf"/>
</dbReference>
<dbReference type="SUPFAM" id="SSF51905">
    <property type="entry name" value="FAD/NAD(P)-binding domain"/>
    <property type="match status" value="1"/>
</dbReference>
<keyword evidence="2" id="KW-0503">Monooxygenase</keyword>
<name>K9XRA7_STAC7</name>
<organism evidence="4 5">
    <name type="scientific">Stanieria cyanosphaera (strain ATCC 29371 / PCC 7437)</name>
    <dbReference type="NCBI Taxonomy" id="111780"/>
    <lineage>
        <taxon>Bacteria</taxon>
        <taxon>Bacillati</taxon>
        <taxon>Cyanobacteriota</taxon>
        <taxon>Cyanophyceae</taxon>
        <taxon>Pleurocapsales</taxon>
        <taxon>Dermocarpellaceae</taxon>
        <taxon>Stanieria</taxon>
    </lineage>
</organism>
<dbReference type="InterPro" id="IPR002938">
    <property type="entry name" value="FAD-bd"/>
</dbReference>
<accession>K9XRA7</accession>
<dbReference type="Proteomes" id="UP000010473">
    <property type="component" value="Chromosome"/>
</dbReference>
<protein>
    <submittedName>
        <fullName evidence="4">NADP oxidoreductase coenzyme F420-dependent</fullName>
    </submittedName>
</protein>
<keyword evidence="5" id="KW-1185">Reference proteome</keyword>
<feature type="domain" description="FAD-binding" evidence="3">
    <location>
        <begin position="6"/>
        <end position="337"/>
    </location>
</feature>
<dbReference type="KEGG" id="scs:Sta7437_1584"/>
<dbReference type="RefSeq" id="WP_015192821.1">
    <property type="nucleotide sequence ID" value="NC_019748.1"/>
</dbReference>
<sequence>MIASHCKIGIIGAGSSGIYLASLLAHQGYQVDVFEKSSYPRTDGCGILLISDGIEALRQGNPELCQKIINSGVIVRNFEFRNLKGKLVNSESPQYSPNQLPGMLIHRKAILETLLEFLPSECLHLDSQLQSISQTETEVTAYFRDGSQWTGDLLIGADGLFSQVREFVVPNVKPFYLGDLVWRGVVADDTFCTNGNFIVYIRGRGIYANFFDLGNGLTHWGFFVEQQKDEQERSPNIPIPPQELAKLPIEARNVIASTPPEQIVTRFSYDIDPLPQLYQGRVLLIGDAAHAKSPTRARGMTAGLEDGLALSRFFASSADIPEALAGFEAERKPIVHEYQRTSRKQSLTIGRLHKQGAA</sequence>
<dbReference type="Pfam" id="PF01494">
    <property type="entry name" value="FAD_binding_3"/>
    <property type="match status" value="1"/>
</dbReference>
<dbReference type="InterPro" id="IPR050493">
    <property type="entry name" value="FAD-dep_Monooxygenase_BioMet"/>
</dbReference>
<evidence type="ECO:0000256" key="2">
    <source>
        <dbReference type="ARBA" id="ARBA00023033"/>
    </source>
</evidence>
<dbReference type="PATRIC" id="fig|111780.3.peg.1652"/>
<dbReference type="PANTHER" id="PTHR13789:SF309">
    <property type="entry name" value="PUTATIVE (AFU_ORTHOLOGUE AFUA_6G14510)-RELATED"/>
    <property type="match status" value="1"/>
</dbReference>
<keyword evidence="1" id="KW-0560">Oxidoreductase</keyword>
<dbReference type="eggNOG" id="COG0654">
    <property type="taxonomic scope" value="Bacteria"/>
</dbReference>
<dbReference type="GO" id="GO:0071949">
    <property type="term" value="F:FAD binding"/>
    <property type="evidence" value="ECO:0007669"/>
    <property type="project" value="InterPro"/>
</dbReference>
<dbReference type="EMBL" id="CP003653">
    <property type="protein sequence ID" value="AFZ35150.1"/>
    <property type="molecule type" value="Genomic_DNA"/>
</dbReference>
<dbReference type="PRINTS" id="PR00420">
    <property type="entry name" value="RNGMNOXGNASE"/>
</dbReference>
<dbReference type="AlphaFoldDB" id="K9XRA7"/>
<dbReference type="OrthoDB" id="9782160at2"/>
<proteinExistence type="predicted"/>
<evidence type="ECO:0000313" key="5">
    <source>
        <dbReference type="Proteomes" id="UP000010473"/>
    </source>
</evidence>
<dbReference type="Gene3D" id="3.50.50.60">
    <property type="entry name" value="FAD/NAD(P)-binding domain"/>
    <property type="match status" value="1"/>
</dbReference>
<dbReference type="STRING" id="111780.Sta7437_1584"/>